<sequence>MKQFRLLSFCALAYIIQGCSSVTAVKKPLIPDNAPGTTGNARELIRLSNDPISEYYPRVSPDGKKVLFYTRDDNKTGSDRFGLVYINIGQPGRTPIIGASTAEGSWMPNSKDFLYTYYRPAKPVICRGGIEGNNGIAYITPSAMGENDSYPNISPDGKKILFQSRIGSAYQMCLMDPNGNNFTVLTEGSYGSWAPNGQSFLYAKDVGKFQQIFTYDMKTGQSTQLTSGDFSSFHASYSKDGKMIVFSSTRDDQSAHVFVMKADGSSVTQVTQGNTVNWYPTFGPDNTIYFTSNAGAPKNKPSISSYADLWSVKAILM</sequence>
<dbReference type="PROSITE" id="PS51257">
    <property type="entry name" value="PROKAR_LIPOPROTEIN"/>
    <property type="match status" value="1"/>
</dbReference>
<dbReference type="AlphaFoldDB" id="A0A4R4E089"/>
<comment type="caution">
    <text evidence="2">The sequence shown here is derived from an EMBL/GenBank/DDBJ whole genome shotgun (WGS) entry which is preliminary data.</text>
</comment>
<dbReference type="RefSeq" id="WP_131853497.1">
    <property type="nucleotide sequence ID" value="NZ_SKFH01000035.1"/>
</dbReference>
<accession>A0A4R4E089</accession>
<keyword evidence="3" id="KW-1185">Reference proteome</keyword>
<evidence type="ECO:0008006" key="4">
    <source>
        <dbReference type="Google" id="ProtNLM"/>
    </source>
</evidence>
<dbReference type="Proteomes" id="UP000295164">
    <property type="component" value="Unassembled WGS sequence"/>
</dbReference>
<dbReference type="OrthoDB" id="8432779at2"/>
<proteinExistence type="inferred from homology"/>
<comment type="similarity">
    <text evidence="1">Belongs to the TolB family.</text>
</comment>
<gene>
    <name evidence="2" type="ORF">E0486_15720</name>
</gene>
<protein>
    <recommendedName>
        <fullName evidence="4">DUF5050 domain-containing protein</fullName>
    </recommendedName>
</protein>
<dbReference type="InterPro" id="IPR011042">
    <property type="entry name" value="6-blade_b-propeller_TolB-like"/>
</dbReference>
<dbReference type="EMBL" id="SKFH01000035">
    <property type="protein sequence ID" value="TCZ67352.1"/>
    <property type="molecule type" value="Genomic_DNA"/>
</dbReference>
<dbReference type="PANTHER" id="PTHR36842:SF1">
    <property type="entry name" value="PROTEIN TOLB"/>
    <property type="match status" value="1"/>
</dbReference>
<organism evidence="2 3">
    <name type="scientific">Flaviaesturariibacter aridisoli</name>
    <dbReference type="NCBI Taxonomy" id="2545761"/>
    <lineage>
        <taxon>Bacteria</taxon>
        <taxon>Pseudomonadati</taxon>
        <taxon>Bacteroidota</taxon>
        <taxon>Chitinophagia</taxon>
        <taxon>Chitinophagales</taxon>
        <taxon>Chitinophagaceae</taxon>
        <taxon>Flaviaestuariibacter</taxon>
    </lineage>
</organism>
<dbReference type="Gene3D" id="2.120.10.30">
    <property type="entry name" value="TolB, C-terminal domain"/>
    <property type="match status" value="2"/>
</dbReference>
<evidence type="ECO:0000256" key="1">
    <source>
        <dbReference type="ARBA" id="ARBA00009820"/>
    </source>
</evidence>
<evidence type="ECO:0000313" key="3">
    <source>
        <dbReference type="Proteomes" id="UP000295164"/>
    </source>
</evidence>
<name>A0A4R4E089_9BACT</name>
<dbReference type="SUPFAM" id="SSF82171">
    <property type="entry name" value="DPP6 N-terminal domain-like"/>
    <property type="match status" value="1"/>
</dbReference>
<reference evidence="2 3" key="1">
    <citation type="submission" date="2019-03" db="EMBL/GenBank/DDBJ databases">
        <authorList>
            <person name="Kim M.K.M."/>
        </authorList>
    </citation>
    <scope>NUCLEOTIDE SEQUENCE [LARGE SCALE GENOMIC DNA]</scope>
    <source>
        <strain evidence="2 3">17J68-15</strain>
    </source>
</reference>
<evidence type="ECO:0000313" key="2">
    <source>
        <dbReference type="EMBL" id="TCZ67352.1"/>
    </source>
</evidence>
<dbReference type="InterPro" id="IPR011659">
    <property type="entry name" value="WD40"/>
</dbReference>
<dbReference type="Pfam" id="PF07676">
    <property type="entry name" value="PD40"/>
    <property type="match status" value="3"/>
</dbReference>
<dbReference type="PANTHER" id="PTHR36842">
    <property type="entry name" value="PROTEIN TOLB HOMOLOG"/>
    <property type="match status" value="1"/>
</dbReference>